<organism evidence="1 2">
    <name type="scientific">Actinomadura litoris</name>
    <dbReference type="NCBI Taxonomy" id="2678616"/>
    <lineage>
        <taxon>Bacteria</taxon>
        <taxon>Bacillati</taxon>
        <taxon>Actinomycetota</taxon>
        <taxon>Actinomycetes</taxon>
        <taxon>Streptosporangiales</taxon>
        <taxon>Thermomonosporaceae</taxon>
        <taxon>Actinomadura</taxon>
    </lineage>
</organism>
<dbReference type="Pfam" id="PF03301">
    <property type="entry name" value="Trp_dioxygenase"/>
    <property type="match status" value="2"/>
</dbReference>
<dbReference type="EMBL" id="WOFH01000002">
    <property type="protein sequence ID" value="MUN36181.1"/>
    <property type="molecule type" value="Genomic_DNA"/>
</dbReference>
<reference evidence="1 2" key="1">
    <citation type="submission" date="2019-11" db="EMBL/GenBank/DDBJ databases">
        <authorList>
            <person name="Cao P."/>
        </authorList>
    </citation>
    <scope>NUCLEOTIDE SEQUENCE [LARGE SCALE GENOMIC DNA]</scope>
    <source>
        <strain evidence="1 2">NEAU-AAG5</strain>
    </source>
</reference>
<dbReference type="GO" id="GO:0019442">
    <property type="term" value="P:L-tryptophan catabolic process to acetyl-CoA"/>
    <property type="evidence" value="ECO:0007669"/>
    <property type="project" value="TreeGrafter"/>
</dbReference>
<sequence length="249" mass="28022">MARAPAEPASPEPRYGDFLRLDTLLSLQRESEKAHDAHFFFTVHQVYELQFKIILYELDAAVAAVAADDVPRAVYCLRRVRAVEEILVAQVATLETISPGGFAVLRGTLASSSGLQSVQFREIEFRSGLKDPGYLATTRMSGPERARLERRLSEPSLGDEFRWLRLRRGDPDLVELYRAEVPGDGLVALAEAMIEHDEGFGLWRSRHVPMVERLIGRRRGTGGSAGVDYLHATTAKRFYPELWELRARV</sequence>
<dbReference type="GO" id="GO:0004833">
    <property type="term" value="F:L-tryptophan 2,3-dioxygenase activity"/>
    <property type="evidence" value="ECO:0007669"/>
    <property type="project" value="InterPro"/>
</dbReference>
<gene>
    <name evidence="1" type="ORF">GNZ18_06165</name>
</gene>
<dbReference type="InterPro" id="IPR037217">
    <property type="entry name" value="Trp/Indoleamine_2_3_dOase-like"/>
</dbReference>
<keyword evidence="2" id="KW-1185">Reference proteome</keyword>
<dbReference type="SUPFAM" id="SSF140959">
    <property type="entry name" value="Indolic compounds 2,3-dioxygenase-like"/>
    <property type="match status" value="1"/>
</dbReference>
<evidence type="ECO:0000313" key="2">
    <source>
        <dbReference type="Proteomes" id="UP000432015"/>
    </source>
</evidence>
<accession>A0A7K1KVG8</accession>
<keyword evidence="1" id="KW-0560">Oxidoreductase</keyword>
<dbReference type="RefSeq" id="WP_156215173.1">
    <property type="nucleotide sequence ID" value="NZ_WOFH01000002.1"/>
</dbReference>
<dbReference type="Proteomes" id="UP000432015">
    <property type="component" value="Unassembled WGS sequence"/>
</dbReference>
<dbReference type="GO" id="GO:0020037">
    <property type="term" value="F:heme binding"/>
    <property type="evidence" value="ECO:0007669"/>
    <property type="project" value="InterPro"/>
</dbReference>
<proteinExistence type="predicted"/>
<dbReference type="InterPro" id="IPR004981">
    <property type="entry name" value="Trp_2_3_dOase"/>
</dbReference>
<evidence type="ECO:0000313" key="1">
    <source>
        <dbReference type="EMBL" id="MUN36181.1"/>
    </source>
</evidence>
<dbReference type="PANTHER" id="PTHR10138:SF0">
    <property type="entry name" value="TRYPTOPHAN 2,3-DIOXYGENASE"/>
    <property type="match status" value="1"/>
</dbReference>
<name>A0A7K1KVG8_9ACTN</name>
<dbReference type="GO" id="GO:0046872">
    <property type="term" value="F:metal ion binding"/>
    <property type="evidence" value="ECO:0007669"/>
    <property type="project" value="InterPro"/>
</dbReference>
<dbReference type="PANTHER" id="PTHR10138">
    <property type="entry name" value="TRYPTOPHAN 2,3-DIOXYGENASE"/>
    <property type="match status" value="1"/>
</dbReference>
<dbReference type="Gene3D" id="1.20.58.480">
    <property type="match status" value="1"/>
</dbReference>
<dbReference type="AlphaFoldDB" id="A0A7K1KVG8"/>
<comment type="caution">
    <text evidence="1">The sequence shown here is derived from an EMBL/GenBank/DDBJ whole genome shotgun (WGS) entry which is preliminary data.</text>
</comment>
<protein>
    <submittedName>
        <fullName evidence="1">Tryptophan 2,3-dioxygenase</fullName>
    </submittedName>
</protein>
<dbReference type="GO" id="GO:0019441">
    <property type="term" value="P:L-tryptophan catabolic process to kynurenine"/>
    <property type="evidence" value="ECO:0007669"/>
    <property type="project" value="InterPro"/>
</dbReference>
<keyword evidence="1" id="KW-0223">Dioxygenase</keyword>